<accession>A0A1A6HIQ7</accession>
<keyword evidence="3" id="KW-1185">Reference proteome</keyword>
<sequence>MSPQGPPRQRQPREDGKEEARKIKETRPKVSSHLNVGIAATSITNTDTQRTINHKMAKRQKQQIHQLRIRPLPRLSKFWLTISTIIRFGHPTRRNEYEIPAIRNEQRLELKTLRLKRRKERDFWSNLAFYACPSAN</sequence>
<protein>
    <submittedName>
        <fullName evidence="2">Uncharacterized protein</fullName>
    </submittedName>
</protein>
<feature type="region of interest" description="Disordered" evidence="1">
    <location>
        <begin position="1"/>
        <end position="32"/>
    </location>
</feature>
<evidence type="ECO:0000313" key="3">
    <source>
        <dbReference type="Proteomes" id="UP000092124"/>
    </source>
</evidence>
<reference evidence="2 3" key="1">
    <citation type="submission" date="2016-06" db="EMBL/GenBank/DDBJ databases">
        <title>The Draft Genome Sequence and Annotation of the Desert Woodrat Neotoma lepida.</title>
        <authorList>
            <person name="Campbell M."/>
            <person name="Oakeson K.F."/>
            <person name="Yandell M."/>
            <person name="Halpert J.R."/>
            <person name="Dearing D."/>
        </authorList>
    </citation>
    <scope>NUCLEOTIDE SEQUENCE [LARGE SCALE GENOMIC DNA]</scope>
    <source>
        <strain evidence="2">417</strain>
        <tissue evidence="2">Liver</tissue>
    </source>
</reference>
<evidence type="ECO:0000256" key="1">
    <source>
        <dbReference type="SAM" id="MobiDB-lite"/>
    </source>
</evidence>
<evidence type="ECO:0000313" key="2">
    <source>
        <dbReference type="EMBL" id="OBS77845.1"/>
    </source>
</evidence>
<dbReference type="Proteomes" id="UP000092124">
    <property type="component" value="Unassembled WGS sequence"/>
</dbReference>
<dbReference type="AlphaFoldDB" id="A0A1A6HIQ7"/>
<comment type="caution">
    <text evidence="2">The sequence shown here is derived from an EMBL/GenBank/DDBJ whole genome shotgun (WGS) entry which is preliminary data.</text>
</comment>
<gene>
    <name evidence="2" type="ORF">A6R68_19765</name>
</gene>
<dbReference type="EMBL" id="LZPO01027793">
    <property type="protein sequence ID" value="OBS77845.1"/>
    <property type="molecule type" value="Genomic_DNA"/>
</dbReference>
<feature type="compositionally biased region" description="Basic and acidic residues" evidence="1">
    <location>
        <begin position="11"/>
        <end position="28"/>
    </location>
</feature>
<dbReference type="OrthoDB" id="9716457at2759"/>
<proteinExistence type="predicted"/>
<name>A0A1A6HIQ7_NEOLE</name>
<organism evidence="2 3">
    <name type="scientific">Neotoma lepida</name>
    <name type="common">Desert woodrat</name>
    <dbReference type="NCBI Taxonomy" id="56216"/>
    <lineage>
        <taxon>Eukaryota</taxon>
        <taxon>Metazoa</taxon>
        <taxon>Chordata</taxon>
        <taxon>Craniata</taxon>
        <taxon>Vertebrata</taxon>
        <taxon>Euteleostomi</taxon>
        <taxon>Mammalia</taxon>
        <taxon>Eutheria</taxon>
        <taxon>Euarchontoglires</taxon>
        <taxon>Glires</taxon>
        <taxon>Rodentia</taxon>
        <taxon>Myomorpha</taxon>
        <taxon>Muroidea</taxon>
        <taxon>Cricetidae</taxon>
        <taxon>Neotominae</taxon>
        <taxon>Neotoma</taxon>
    </lineage>
</organism>